<comment type="caution">
    <text evidence="1">The sequence shown here is derived from an EMBL/GenBank/DDBJ whole genome shotgun (WGS) entry which is preliminary data.</text>
</comment>
<keyword evidence="2" id="KW-1185">Reference proteome</keyword>
<accession>A0AAN8G594</accession>
<name>A0AAN8G594_TRICO</name>
<gene>
    <name evidence="1" type="ORF">GCK32_014130</name>
</gene>
<dbReference type="EMBL" id="WIXE01011048">
    <property type="protein sequence ID" value="KAK5977093.1"/>
    <property type="molecule type" value="Genomic_DNA"/>
</dbReference>
<dbReference type="Proteomes" id="UP001331761">
    <property type="component" value="Unassembled WGS sequence"/>
</dbReference>
<evidence type="ECO:0000313" key="1">
    <source>
        <dbReference type="EMBL" id="KAK5977093.1"/>
    </source>
</evidence>
<dbReference type="AlphaFoldDB" id="A0AAN8G594"/>
<sequence>MSRTHLLLAPISSTWGWSSTVAGRISCDSLRLYSFMRCSRFASTTLSAHSIGFLPHWTLANASSHSVAGSFCRSAW</sequence>
<organism evidence="1 2">
    <name type="scientific">Trichostrongylus colubriformis</name>
    <name type="common">Black scour worm</name>
    <dbReference type="NCBI Taxonomy" id="6319"/>
    <lineage>
        <taxon>Eukaryota</taxon>
        <taxon>Metazoa</taxon>
        <taxon>Ecdysozoa</taxon>
        <taxon>Nematoda</taxon>
        <taxon>Chromadorea</taxon>
        <taxon>Rhabditida</taxon>
        <taxon>Rhabditina</taxon>
        <taxon>Rhabditomorpha</taxon>
        <taxon>Strongyloidea</taxon>
        <taxon>Trichostrongylidae</taxon>
        <taxon>Trichostrongylus</taxon>
    </lineage>
</organism>
<proteinExistence type="predicted"/>
<reference evidence="1 2" key="1">
    <citation type="submission" date="2019-10" db="EMBL/GenBank/DDBJ databases">
        <title>Assembly and Annotation for the nematode Trichostrongylus colubriformis.</title>
        <authorList>
            <person name="Martin J."/>
        </authorList>
    </citation>
    <scope>NUCLEOTIDE SEQUENCE [LARGE SCALE GENOMIC DNA]</scope>
    <source>
        <strain evidence="1">G859</strain>
        <tissue evidence="1">Whole worm</tissue>
    </source>
</reference>
<evidence type="ECO:0000313" key="2">
    <source>
        <dbReference type="Proteomes" id="UP001331761"/>
    </source>
</evidence>
<protein>
    <submittedName>
        <fullName evidence="1">Uncharacterized protein</fullName>
    </submittedName>
</protein>